<proteinExistence type="predicted"/>
<sequence length="336" mass="35765">MVLVAGNRALEELYVDGAVDVALRPLPTADGVRLLAGICGAARVDADPAAAAELVDAYEGLPLAIRVAGARLASHPKWTIRRLVEELRDAAAGASQVDARLFAMFDVVHADLAEPLRGLYRALGVLGGVHFVHFGPEVLAAMTGRPVGAVRDELDELCQAGLVEEDGEDTYRLHRMVRRHAAHRAAEEDAEDDRRGSLLRRAVRWWLFGAMTADVAIDPGRLWVADPDGLAVGDAVPAAAGLDWLDREHANLLAVLRAAAGAGWRAEVCRLFEALFALSRQGSPATAARGTSRGSTARTVSSWPGWASTSVLGTTRSPCTRVERRSPEIAPGSRGA</sequence>
<name>A0ABT2J956_9PSEU</name>
<evidence type="ECO:0000256" key="1">
    <source>
        <dbReference type="SAM" id="MobiDB-lite"/>
    </source>
</evidence>
<reference evidence="2 3" key="1">
    <citation type="submission" date="2021-02" db="EMBL/GenBank/DDBJ databases">
        <title>Actinophytocola xerophila sp. nov., isolated from soil of cotton cropping field.</title>
        <authorList>
            <person name="Huang R."/>
            <person name="Chen X."/>
            <person name="Ge X."/>
            <person name="Liu W."/>
        </authorList>
    </citation>
    <scope>NUCLEOTIDE SEQUENCE [LARGE SCALE GENOMIC DNA]</scope>
    <source>
        <strain evidence="2 3">S1-96</strain>
    </source>
</reference>
<gene>
    <name evidence="2" type="ORF">JT362_14830</name>
</gene>
<evidence type="ECO:0000313" key="2">
    <source>
        <dbReference type="EMBL" id="MCT2584398.1"/>
    </source>
</evidence>
<comment type="caution">
    <text evidence="2">The sequence shown here is derived from an EMBL/GenBank/DDBJ whole genome shotgun (WGS) entry which is preliminary data.</text>
</comment>
<feature type="region of interest" description="Disordered" evidence="1">
    <location>
        <begin position="308"/>
        <end position="336"/>
    </location>
</feature>
<feature type="compositionally biased region" description="Polar residues" evidence="1">
    <location>
        <begin position="308"/>
        <end position="318"/>
    </location>
</feature>
<keyword evidence="3" id="KW-1185">Reference proteome</keyword>
<accession>A0ABT2J956</accession>
<protein>
    <submittedName>
        <fullName evidence="2">Uncharacterized protein</fullName>
    </submittedName>
</protein>
<dbReference type="RefSeq" id="WP_260191800.1">
    <property type="nucleotide sequence ID" value="NZ_JAFFZE010000012.1"/>
</dbReference>
<dbReference type="EMBL" id="JAFFZE010000012">
    <property type="protein sequence ID" value="MCT2584398.1"/>
    <property type="molecule type" value="Genomic_DNA"/>
</dbReference>
<dbReference type="Proteomes" id="UP001156441">
    <property type="component" value="Unassembled WGS sequence"/>
</dbReference>
<organism evidence="2 3">
    <name type="scientific">Actinophytocola gossypii</name>
    <dbReference type="NCBI Taxonomy" id="2812003"/>
    <lineage>
        <taxon>Bacteria</taxon>
        <taxon>Bacillati</taxon>
        <taxon>Actinomycetota</taxon>
        <taxon>Actinomycetes</taxon>
        <taxon>Pseudonocardiales</taxon>
        <taxon>Pseudonocardiaceae</taxon>
    </lineage>
</organism>
<evidence type="ECO:0000313" key="3">
    <source>
        <dbReference type="Proteomes" id="UP001156441"/>
    </source>
</evidence>